<name>A0AA97F5D7_9SPHN</name>
<accession>A0AA97F5D7</accession>
<dbReference type="KEGG" id="acoa:RB602_12480"/>
<gene>
    <name evidence="1" type="ORF">RB602_12480</name>
</gene>
<evidence type="ECO:0000313" key="2">
    <source>
        <dbReference type="Proteomes" id="UP001302429"/>
    </source>
</evidence>
<protein>
    <submittedName>
        <fullName evidence="1">DUF5818 domain-containing protein</fullName>
    </submittedName>
</protein>
<evidence type="ECO:0000313" key="1">
    <source>
        <dbReference type="EMBL" id="WOE74654.1"/>
    </source>
</evidence>
<keyword evidence="2" id="KW-1185">Reference proteome</keyword>
<dbReference type="AlphaFoldDB" id="A0AA97F5D7"/>
<proteinExistence type="predicted"/>
<dbReference type="Pfam" id="PF19135">
    <property type="entry name" value="DUF5818"/>
    <property type="match status" value="1"/>
</dbReference>
<organism evidence="1 2">
    <name type="scientific">Alterisphingorhabdus coralli</name>
    <dbReference type="NCBI Taxonomy" id="3071408"/>
    <lineage>
        <taxon>Bacteria</taxon>
        <taxon>Pseudomonadati</taxon>
        <taxon>Pseudomonadota</taxon>
        <taxon>Alphaproteobacteria</taxon>
        <taxon>Sphingomonadales</taxon>
        <taxon>Sphingomonadaceae</taxon>
        <taxon>Alterisphingorhabdus (ex Yan et al. 2024)</taxon>
    </lineage>
</organism>
<dbReference type="EMBL" id="CP136594">
    <property type="protein sequence ID" value="WOE74654.1"/>
    <property type="molecule type" value="Genomic_DNA"/>
</dbReference>
<dbReference type="InterPro" id="IPR043856">
    <property type="entry name" value="DUF5818"/>
</dbReference>
<dbReference type="Proteomes" id="UP001302429">
    <property type="component" value="Chromosome"/>
</dbReference>
<sequence>MPMGTRHTVTGILRRSRYGLYALEVDGGGVWQLDCGWGWKARKLVGQKVTVEGTRGGFDLLFVDMLWLGGSVGN</sequence>
<reference evidence="1 2" key="1">
    <citation type="submission" date="2023-10" db="EMBL/GenBank/DDBJ databases">
        <title>Complete genome sequence of a Sphingomonadaceae bacterium.</title>
        <authorList>
            <person name="Yan C."/>
        </authorList>
    </citation>
    <scope>NUCLEOTIDE SEQUENCE [LARGE SCALE GENOMIC DNA]</scope>
    <source>
        <strain evidence="1 2">SCSIO 66989</strain>
    </source>
</reference>
<dbReference type="RefSeq" id="WP_317080914.1">
    <property type="nucleotide sequence ID" value="NZ_CP136594.1"/>
</dbReference>